<sequence>MTSSVPVASGTLAVPGARLYYELRGSGPLVAIVGAPMHSAPFAPLADLLAADHRVLTMDPRGHFGSVPDDPDADSSPRQRADDLAALIRHVDAGPAAVLGSSGGAVTTLALLQAHPQLVHTAVAHEPPLAQLLDDRDQQSAANEETIATYESGDTLGAVRRFMANAGLVMPEEVFLQVFGGEKSPEEVGSERFFYLHELRGTAGWVPDLDALRATTDRLVIGIGEASAGQFCDRTSRALATELKIEPVVFPGGHGGFMENPAAFADRLREVID</sequence>
<evidence type="ECO:0000313" key="3">
    <source>
        <dbReference type="Proteomes" id="UP001592528"/>
    </source>
</evidence>
<keyword evidence="3" id="KW-1185">Reference proteome</keyword>
<dbReference type="GO" id="GO:0016787">
    <property type="term" value="F:hydrolase activity"/>
    <property type="evidence" value="ECO:0007669"/>
    <property type="project" value="UniProtKB-KW"/>
</dbReference>
<evidence type="ECO:0000313" key="2">
    <source>
        <dbReference type="EMBL" id="MFC1402998.1"/>
    </source>
</evidence>
<dbReference type="InterPro" id="IPR000073">
    <property type="entry name" value="AB_hydrolase_1"/>
</dbReference>
<proteinExistence type="predicted"/>
<evidence type="ECO:0000259" key="1">
    <source>
        <dbReference type="Pfam" id="PF12697"/>
    </source>
</evidence>
<feature type="domain" description="AB hydrolase-1" evidence="1">
    <location>
        <begin position="32"/>
        <end position="266"/>
    </location>
</feature>
<dbReference type="Gene3D" id="3.40.50.1820">
    <property type="entry name" value="alpha/beta hydrolase"/>
    <property type="match status" value="1"/>
</dbReference>
<dbReference type="InterPro" id="IPR029058">
    <property type="entry name" value="AB_hydrolase_fold"/>
</dbReference>
<dbReference type="RefSeq" id="WP_030249196.1">
    <property type="nucleotide sequence ID" value="NZ_JBHEZZ010000008.1"/>
</dbReference>
<gene>
    <name evidence="2" type="ORF">ACEZDJ_17040</name>
</gene>
<reference evidence="2 3" key="1">
    <citation type="submission" date="2024-09" db="EMBL/GenBank/DDBJ databases">
        <authorList>
            <person name="Lee S.D."/>
        </authorList>
    </citation>
    <scope>NUCLEOTIDE SEQUENCE [LARGE SCALE GENOMIC DNA]</scope>
    <source>
        <strain evidence="2 3">N1-5</strain>
    </source>
</reference>
<name>A0ABV6UNF4_9ACTN</name>
<dbReference type="EMBL" id="JBHEZZ010000008">
    <property type="protein sequence ID" value="MFC1402998.1"/>
    <property type="molecule type" value="Genomic_DNA"/>
</dbReference>
<dbReference type="SUPFAM" id="SSF53474">
    <property type="entry name" value="alpha/beta-Hydrolases"/>
    <property type="match status" value="1"/>
</dbReference>
<dbReference type="Proteomes" id="UP001592528">
    <property type="component" value="Unassembled WGS sequence"/>
</dbReference>
<organism evidence="2 3">
    <name type="scientific">Streptacidiphilus cavernicola</name>
    <dbReference type="NCBI Taxonomy" id="3342716"/>
    <lineage>
        <taxon>Bacteria</taxon>
        <taxon>Bacillati</taxon>
        <taxon>Actinomycetota</taxon>
        <taxon>Actinomycetes</taxon>
        <taxon>Kitasatosporales</taxon>
        <taxon>Streptomycetaceae</taxon>
        <taxon>Streptacidiphilus</taxon>
    </lineage>
</organism>
<keyword evidence="2" id="KW-0378">Hydrolase</keyword>
<accession>A0ABV6UNF4</accession>
<comment type="caution">
    <text evidence="2">The sequence shown here is derived from an EMBL/GenBank/DDBJ whole genome shotgun (WGS) entry which is preliminary data.</text>
</comment>
<protein>
    <submittedName>
        <fullName evidence="2">Alpha/beta fold hydrolase</fullName>
    </submittedName>
</protein>
<dbReference type="Pfam" id="PF12697">
    <property type="entry name" value="Abhydrolase_6"/>
    <property type="match status" value="1"/>
</dbReference>